<dbReference type="EMBL" id="KZ852058">
    <property type="protein sequence ID" value="RDH30863.1"/>
    <property type="molecule type" value="Genomic_DNA"/>
</dbReference>
<keyword evidence="1" id="KW-0472">Membrane</keyword>
<protein>
    <submittedName>
        <fullName evidence="2">Uncharacterized protein</fullName>
    </submittedName>
</protein>
<dbReference type="Proteomes" id="UP000253729">
    <property type="component" value="Unassembled WGS sequence"/>
</dbReference>
<keyword evidence="1" id="KW-0812">Transmembrane</keyword>
<organism evidence="2 3">
    <name type="scientific">Aspergillus welwitschiae</name>
    <dbReference type="NCBI Taxonomy" id="1341132"/>
    <lineage>
        <taxon>Eukaryota</taxon>
        <taxon>Fungi</taxon>
        <taxon>Dikarya</taxon>
        <taxon>Ascomycota</taxon>
        <taxon>Pezizomycotina</taxon>
        <taxon>Eurotiomycetes</taxon>
        <taxon>Eurotiomycetidae</taxon>
        <taxon>Eurotiales</taxon>
        <taxon>Aspergillaceae</taxon>
        <taxon>Aspergillus</taxon>
        <taxon>Aspergillus subgen. Circumdati</taxon>
    </lineage>
</organism>
<gene>
    <name evidence="2" type="ORF">BDQ94DRAFT_148103</name>
</gene>
<evidence type="ECO:0000313" key="2">
    <source>
        <dbReference type="EMBL" id="RDH30863.1"/>
    </source>
</evidence>
<reference evidence="2 3" key="1">
    <citation type="submission" date="2018-07" db="EMBL/GenBank/DDBJ databases">
        <title>The genomes of Aspergillus section Nigri reveals drivers in fungal speciation.</title>
        <authorList>
            <consortium name="DOE Joint Genome Institute"/>
            <person name="Vesth T.C."/>
            <person name="Nybo J."/>
            <person name="Theobald S."/>
            <person name="Brandl J."/>
            <person name="Frisvad J.C."/>
            <person name="Nielsen K.F."/>
            <person name="Lyhne E.K."/>
            <person name="Kogle M.E."/>
            <person name="Kuo A."/>
            <person name="Riley R."/>
            <person name="Clum A."/>
            <person name="Nolan M."/>
            <person name="Lipzen A."/>
            <person name="Salamov A."/>
            <person name="Henrissat B."/>
            <person name="Wiebenga A."/>
            <person name="De vries R.P."/>
            <person name="Grigoriev I.V."/>
            <person name="Mortensen U.H."/>
            <person name="Andersen M.R."/>
            <person name="Baker S.E."/>
        </authorList>
    </citation>
    <scope>NUCLEOTIDE SEQUENCE [LARGE SCALE GENOMIC DNA]</scope>
    <source>
        <strain evidence="2 3">CBS 139.54b</strain>
    </source>
</reference>
<evidence type="ECO:0000256" key="1">
    <source>
        <dbReference type="SAM" id="Phobius"/>
    </source>
</evidence>
<keyword evidence="1" id="KW-1133">Transmembrane helix</keyword>
<dbReference type="RefSeq" id="XP_026623885.1">
    <property type="nucleotide sequence ID" value="XM_026767142.1"/>
</dbReference>
<sequence length="70" mass="8001">MPAGETRLIIEVAGFYLVIAELLCMIKYRDYYTMATGYKMSCTAQLTMPSLQRQTPAQIYLVPRPSHEEP</sequence>
<dbReference type="AlphaFoldDB" id="A0A3F3PVB1"/>
<keyword evidence="3" id="KW-1185">Reference proteome</keyword>
<proteinExistence type="predicted"/>
<dbReference type="GeneID" id="38135498"/>
<evidence type="ECO:0000313" key="3">
    <source>
        <dbReference type="Proteomes" id="UP000253729"/>
    </source>
</evidence>
<accession>A0A3F3PVB1</accession>
<name>A0A3F3PVB1_9EURO</name>
<feature type="transmembrane region" description="Helical" evidence="1">
    <location>
        <begin position="6"/>
        <end position="26"/>
    </location>
</feature>